<feature type="region of interest" description="Disordered" evidence="2">
    <location>
        <begin position="491"/>
        <end position="520"/>
    </location>
</feature>
<dbReference type="PROSITE" id="PS00018">
    <property type="entry name" value="EF_HAND_1"/>
    <property type="match status" value="2"/>
</dbReference>
<evidence type="ECO:0000256" key="1">
    <source>
        <dbReference type="ARBA" id="ARBA00022837"/>
    </source>
</evidence>
<dbReference type="PROSITE" id="PS50031">
    <property type="entry name" value="EH"/>
    <property type="match status" value="2"/>
</dbReference>
<organism evidence="5 6">
    <name type="scientific">Timema podura</name>
    <name type="common">Walking stick</name>
    <dbReference type="NCBI Taxonomy" id="61482"/>
    <lineage>
        <taxon>Eukaryota</taxon>
        <taxon>Metazoa</taxon>
        <taxon>Ecdysozoa</taxon>
        <taxon>Arthropoda</taxon>
        <taxon>Hexapoda</taxon>
        <taxon>Insecta</taxon>
        <taxon>Pterygota</taxon>
        <taxon>Neoptera</taxon>
        <taxon>Polyneoptera</taxon>
        <taxon>Phasmatodea</taxon>
        <taxon>Timematodea</taxon>
        <taxon>Timematoidea</taxon>
        <taxon>Timematidae</taxon>
        <taxon>Timema</taxon>
    </lineage>
</organism>
<dbReference type="PROSITE" id="PS50222">
    <property type="entry name" value="EF_HAND_2"/>
    <property type="match status" value="2"/>
</dbReference>
<dbReference type="Pfam" id="PF12763">
    <property type="entry name" value="EH"/>
    <property type="match status" value="2"/>
</dbReference>
<evidence type="ECO:0000259" key="4">
    <source>
        <dbReference type="PROSITE" id="PS50222"/>
    </source>
</evidence>
<proteinExistence type="predicted"/>
<keyword evidence="1" id="KW-0106">Calcium</keyword>
<dbReference type="Gene3D" id="1.10.238.10">
    <property type="entry name" value="EF-hand"/>
    <property type="match status" value="2"/>
</dbReference>
<dbReference type="InterPro" id="IPR018247">
    <property type="entry name" value="EF_Hand_1_Ca_BS"/>
</dbReference>
<feature type="domain" description="EF-hand" evidence="4">
    <location>
        <begin position="42"/>
        <end position="77"/>
    </location>
</feature>
<dbReference type="Proteomes" id="UP001153148">
    <property type="component" value="Unassembled WGS sequence"/>
</dbReference>
<gene>
    <name evidence="5" type="ORF">TPAB3V08_LOCUS7689</name>
</gene>
<reference evidence="5" key="1">
    <citation type="submission" date="2021-03" db="EMBL/GenBank/DDBJ databases">
        <authorList>
            <person name="Tran Van P."/>
        </authorList>
    </citation>
    <scope>NUCLEOTIDE SEQUENCE</scope>
</reference>
<dbReference type="EMBL" id="CAJPIN010013365">
    <property type="protein sequence ID" value="CAG2060733.1"/>
    <property type="molecule type" value="Genomic_DNA"/>
</dbReference>
<dbReference type="SUPFAM" id="SSF47473">
    <property type="entry name" value="EF-hand"/>
    <property type="match status" value="2"/>
</dbReference>
<dbReference type="SMART" id="SM00054">
    <property type="entry name" value="EFh"/>
    <property type="match status" value="2"/>
</dbReference>
<accession>A0ABN7NYE2</accession>
<dbReference type="InterPro" id="IPR002048">
    <property type="entry name" value="EF_hand_dom"/>
</dbReference>
<dbReference type="PANTHER" id="PTHR11216:SF170">
    <property type="entry name" value="DYNAMIN ASSOCIATED PROTEIN 160, ISOFORM D"/>
    <property type="match status" value="1"/>
</dbReference>
<feature type="domain" description="EH" evidence="3">
    <location>
        <begin position="284"/>
        <end position="373"/>
    </location>
</feature>
<comment type="caution">
    <text evidence="5">The sequence shown here is derived from an EMBL/GenBank/DDBJ whole genome shotgun (WGS) entry which is preliminary data.</text>
</comment>
<evidence type="ECO:0000259" key="3">
    <source>
        <dbReference type="PROSITE" id="PS50031"/>
    </source>
</evidence>
<keyword evidence="6" id="KW-1185">Reference proteome</keyword>
<protein>
    <submittedName>
        <fullName evidence="5">Uncharacterized protein</fullName>
    </submittedName>
</protein>
<feature type="domain" description="EF-hand" evidence="4">
    <location>
        <begin position="317"/>
        <end position="352"/>
    </location>
</feature>
<evidence type="ECO:0000313" key="5">
    <source>
        <dbReference type="EMBL" id="CAG2060733.1"/>
    </source>
</evidence>
<dbReference type="InterPro" id="IPR000261">
    <property type="entry name" value="EH_dom"/>
</dbReference>
<sequence>MDPWAIQPRERARYEEQFRALQPVNGIVTGDQVKGFLLQSQLPPQVLGQIWNLSDTDADGKMNINEFSIACKLINLKLRNFELPKTLPPCLLQQNKPPGVPMPSTNLLQNVPPAIPPLPLGGLRGPVSSIPPLHPPLSSMGPAPGIMAPLGIPPPVPSTAPLLGGSMVGGQMGVAPSVSPLIGGQMGLSSGIGGGAPLVNMAAGSGVPLLGGLPPVPSTAQLLSGLTQPVSNGTVIMGQGLPPPRPPPVIGAQAAVPGIERGPSIDSPLSLGSPLQEWSVPHQTKLKYTQLFNTSDRTRSGFLSGPQARNIMVQTQLPQPILAQIWSLSDMDTDGRLSCDEFVLAMHLCDLAKAGENIPTGLPLELIPPSFRRTRQGSLQGAAPPGAVAELVEGKDAASSLPTGYREQYVLYVDIGALICNPRMFLTFEDKRKENFDKGQAELERRRKALLEIQRKEQEERERKEKEEMEKRERIRLEQERRRQQELEKQLQKQREVEQEKEEQRKRAQEQREAARREMERQRQLEWEKQRCQELQHQRQREQEKVLSLKAKNQNLSIELSQLVRNRFLPTMKCGNQV</sequence>
<dbReference type="SMART" id="SM00027">
    <property type="entry name" value="EH"/>
    <property type="match status" value="2"/>
</dbReference>
<dbReference type="InterPro" id="IPR011992">
    <property type="entry name" value="EF-hand-dom_pair"/>
</dbReference>
<evidence type="ECO:0000256" key="2">
    <source>
        <dbReference type="SAM" id="MobiDB-lite"/>
    </source>
</evidence>
<feature type="domain" description="EH" evidence="3">
    <location>
        <begin position="10"/>
        <end position="98"/>
    </location>
</feature>
<dbReference type="PANTHER" id="PTHR11216">
    <property type="entry name" value="EH DOMAIN"/>
    <property type="match status" value="1"/>
</dbReference>
<evidence type="ECO:0000313" key="6">
    <source>
        <dbReference type="Proteomes" id="UP001153148"/>
    </source>
</evidence>
<dbReference type="CDD" id="cd00052">
    <property type="entry name" value="EH"/>
    <property type="match status" value="2"/>
</dbReference>
<name>A0ABN7NYE2_TIMPD</name>